<feature type="region of interest" description="Disordered" evidence="9">
    <location>
        <begin position="376"/>
        <end position="402"/>
    </location>
</feature>
<evidence type="ECO:0000256" key="10">
    <source>
        <dbReference type="SAM" id="SignalP"/>
    </source>
</evidence>
<comment type="subcellular location">
    <subcellularLocation>
        <location evidence="1">Membrane</location>
        <topology evidence="1">Single-pass type I membrane protein</topology>
    </subcellularLocation>
</comment>
<organism evidence="12 13">
    <name type="scientific">Pantherophis guttatus</name>
    <name type="common">Corn snake</name>
    <name type="synonym">Elaphe guttata</name>
    <dbReference type="NCBI Taxonomy" id="94885"/>
    <lineage>
        <taxon>Eukaryota</taxon>
        <taxon>Metazoa</taxon>
        <taxon>Chordata</taxon>
        <taxon>Craniata</taxon>
        <taxon>Vertebrata</taxon>
        <taxon>Euteleostomi</taxon>
        <taxon>Lepidosauria</taxon>
        <taxon>Squamata</taxon>
        <taxon>Bifurcata</taxon>
        <taxon>Unidentata</taxon>
        <taxon>Episquamata</taxon>
        <taxon>Toxicofera</taxon>
        <taxon>Serpentes</taxon>
        <taxon>Colubroidea</taxon>
        <taxon>Colubridae</taxon>
        <taxon>Colubrinae</taxon>
        <taxon>Pantherophis</taxon>
    </lineage>
</organism>
<keyword evidence="5" id="KW-1133">Transmembrane helix</keyword>
<feature type="chain" id="PRO_5045822541" evidence="10">
    <location>
        <begin position="24"/>
        <end position="402"/>
    </location>
</feature>
<keyword evidence="3" id="KW-0812">Transmembrane</keyword>
<keyword evidence="6" id="KW-0472">Membrane</keyword>
<dbReference type="Proteomes" id="UP001652622">
    <property type="component" value="Unplaced"/>
</dbReference>
<evidence type="ECO:0000256" key="9">
    <source>
        <dbReference type="SAM" id="MobiDB-lite"/>
    </source>
</evidence>
<evidence type="ECO:0000256" key="3">
    <source>
        <dbReference type="ARBA" id="ARBA00022692"/>
    </source>
</evidence>
<accession>A0ABM3YUX1</accession>
<keyword evidence="7 13" id="KW-0675">Receptor</keyword>
<gene>
    <name evidence="13" type="primary">IL2RG</name>
</gene>
<dbReference type="InterPro" id="IPR048648">
    <property type="entry name" value="CRLF2-like_D2"/>
</dbReference>
<dbReference type="Pfam" id="PF21605">
    <property type="entry name" value="CRLF2-like_D2"/>
    <property type="match status" value="1"/>
</dbReference>
<name>A0ABM3YUX1_PANGU</name>
<evidence type="ECO:0000256" key="4">
    <source>
        <dbReference type="ARBA" id="ARBA00022729"/>
    </source>
</evidence>
<evidence type="ECO:0000256" key="6">
    <source>
        <dbReference type="ARBA" id="ARBA00023136"/>
    </source>
</evidence>
<dbReference type="Gene3D" id="2.60.40.10">
    <property type="entry name" value="Immunoglobulins"/>
    <property type="match status" value="2"/>
</dbReference>
<evidence type="ECO:0000256" key="7">
    <source>
        <dbReference type="ARBA" id="ARBA00023170"/>
    </source>
</evidence>
<evidence type="ECO:0000256" key="5">
    <source>
        <dbReference type="ARBA" id="ARBA00022989"/>
    </source>
</evidence>
<evidence type="ECO:0000256" key="8">
    <source>
        <dbReference type="ARBA" id="ARBA00023180"/>
    </source>
</evidence>
<keyword evidence="4 10" id="KW-0732">Signal</keyword>
<sequence length="402" mass="44858">MRVLGHPGTLLGLLLLLVAPGEPATGSPQAKVDCICHNGDYVICDWGSQQKPVHNYSFYFWFELLSKPSECKDYIQKDGLNVACHISNYDLFNSMGMHLNDSQGQTVVHQELRLSNRVRPGRPFNLTLSNLSNHQLLLTWKTPYEIPECLEHLIRYKSNKDTEFMEHSIVNSLKFQIPSVDPEKRYTFYVKSKRNNNCATTDLWSEESEPAFWGKAVGLSFEVPKQEFKQFFATPPPPRALEAAFRQLGLNCQSTTTERLTRSGSVLAHQLGGFLASQFKAKVVGQSKVCQTSGDVGERLIFTLAEELQEKIICLLCRESVAMEHLPGYRWRDGGSRAASLRPSPGFLLCRRYVPPFAGFNKDHCDSVGLLPHSDTAAPGLAADGESVGGPDAQNPEPQQEV</sequence>
<evidence type="ECO:0000259" key="11">
    <source>
        <dbReference type="PROSITE" id="PS50853"/>
    </source>
</evidence>
<feature type="domain" description="Fibronectin type-III" evidence="11">
    <location>
        <begin position="122"/>
        <end position="220"/>
    </location>
</feature>
<dbReference type="RefSeq" id="XP_060539926.1">
    <property type="nucleotide sequence ID" value="XM_060683943.1"/>
</dbReference>
<dbReference type="SMART" id="SM00060">
    <property type="entry name" value="FN3"/>
    <property type="match status" value="1"/>
</dbReference>
<dbReference type="InterPro" id="IPR036116">
    <property type="entry name" value="FN3_sf"/>
</dbReference>
<dbReference type="SUPFAM" id="SSF49265">
    <property type="entry name" value="Fibronectin type III"/>
    <property type="match status" value="2"/>
</dbReference>
<keyword evidence="8" id="KW-0325">Glycoprotein</keyword>
<proteinExistence type="inferred from homology"/>
<dbReference type="InterPro" id="IPR048651">
    <property type="entry name" value="CRLF2-like_D1"/>
</dbReference>
<reference evidence="13" key="1">
    <citation type="submission" date="2025-08" db="UniProtKB">
        <authorList>
            <consortium name="RefSeq"/>
        </authorList>
    </citation>
    <scope>IDENTIFICATION</scope>
    <source>
        <tissue evidence="13">Blood</tissue>
    </source>
</reference>
<dbReference type="CDD" id="cd00063">
    <property type="entry name" value="FN3"/>
    <property type="match status" value="1"/>
</dbReference>
<evidence type="ECO:0000313" key="12">
    <source>
        <dbReference type="Proteomes" id="UP001652622"/>
    </source>
</evidence>
<evidence type="ECO:0000313" key="13">
    <source>
        <dbReference type="RefSeq" id="XP_060539926.1"/>
    </source>
</evidence>
<feature type="signal peptide" evidence="10">
    <location>
        <begin position="1"/>
        <end position="23"/>
    </location>
</feature>
<dbReference type="PANTHER" id="PTHR23037">
    <property type="entry name" value="CYTOKINE RECEPTOR"/>
    <property type="match status" value="1"/>
</dbReference>
<dbReference type="Pfam" id="PF21604">
    <property type="entry name" value="CRLF2_D1"/>
    <property type="match status" value="1"/>
</dbReference>
<dbReference type="PANTHER" id="PTHR23037:SF47">
    <property type="entry name" value="INTERLEUKIN 2 RECEPTOR SUBUNIT GAMMA"/>
    <property type="match status" value="1"/>
</dbReference>
<dbReference type="GeneID" id="117679627"/>
<comment type="similarity">
    <text evidence="2">Belongs to the type I cytokine receptor family. Type 5 subfamily.</text>
</comment>
<dbReference type="PROSITE" id="PS50853">
    <property type="entry name" value="FN3"/>
    <property type="match status" value="1"/>
</dbReference>
<dbReference type="InterPro" id="IPR013783">
    <property type="entry name" value="Ig-like_fold"/>
</dbReference>
<dbReference type="InterPro" id="IPR003961">
    <property type="entry name" value="FN3_dom"/>
</dbReference>
<evidence type="ECO:0000256" key="2">
    <source>
        <dbReference type="ARBA" id="ARBA00008159"/>
    </source>
</evidence>
<evidence type="ECO:0000256" key="1">
    <source>
        <dbReference type="ARBA" id="ARBA00004479"/>
    </source>
</evidence>
<keyword evidence="12" id="KW-1185">Reference proteome</keyword>
<protein>
    <submittedName>
        <fullName evidence="13">Cytokine receptor common subunit gamma isoform X1</fullName>
    </submittedName>
</protein>